<keyword evidence="5 8" id="KW-0812">Transmembrane</keyword>
<keyword evidence="3" id="KW-0813">Transport</keyword>
<evidence type="ECO:0000256" key="2">
    <source>
        <dbReference type="ARBA" id="ARBA00009142"/>
    </source>
</evidence>
<dbReference type="EMBL" id="NPEV01000028">
    <property type="protein sequence ID" value="RAI26585.1"/>
    <property type="molecule type" value="Genomic_DNA"/>
</dbReference>
<dbReference type="InterPro" id="IPR052017">
    <property type="entry name" value="TSUP"/>
</dbReference>
<dbReference type="PANTHER" id="PTHR30269:SF37">
    <property type="entry name" value="MEMBRANE TRANSPORTER PROTEIN"/>
    <property type="match status" value="1"/>
</dbReference>
<feature type="transmembrane region" description="Helical" evidence="8">
    <location>
        <begin position="46"/>
        <end position="64"/>
    </location>
</feature>
<evidence type="ECO:0000256" key="6">
    <source>
        <dbReference type="ARBA" id="ARBA00022989"/>
    </source>
</evidence>
<gene>
    <name evidence="9" type="ORF">CH339_13335</name>
</gene>
<evidence type="ECO:0000256" key="8">
    <source>
        <dbReference type="RuleBase" id="RU363041"/>
    </source>
</evidence>
<evidence type="ECO:0000313" key="10">
    <source>
        <dbReference type="Proteomes" id="UP000249299"/>
    </source>
</evidence>
<feature type="transmembrane region" description="Helical" evidence="8">
    <location>
        <begin position="133"/>
        <end position="155"/>
    </location>
</feature>
<dbReference type="AlphaFoldDB" id="A0A327JL15"/>
<comment type="subcellular location">
    <subcellularLocation>
        <location evidence="1 8">Cell membrane</location>
        <topology evidence="1 8">Multi-pass membrane protein</topology>
    </subcellularLocation>
</comment>
<dbReference type="PANTHER" id="PTHR30269">
    <property type="entry name" value="TRANSMEMBRANE PROTEIN YFCA"/>
    <property type="match status" value="1"/>
</dbReference>
<feature type="transmembrane region" description="Helical" evidence="8">
    <location>
        <begin position="193"/>
        <end position="211"/>
    </location>
</feature>
<feature type="transmembrane region" description="Helical" evidence="8">
    <location>
        <begin position="102"/>
        <end position="121"/>
    </location>
</feature>
<reference evidence="9 10" key="1">
    <citation type="submission" date="2017-07" db="EMBL/GenBank/DDBJ databases">
        <title>Draft Genome Sequences of Select Purple Nonsulfur Bacteria.</title>
        <authorList>
            <person name="Lasarre B."/>
            <person name="Mckinlay J.B."/>
        </authorList>
    </citation>
    <scope>NUCLEOTIDE SEQUENCE [LARGE SCALE GENOMIC DNA]</scope>
    <source>
        <strain evidence="9 10">DSM 11290</strain>
    </source>
</reference>
<keyword evidence="4 8" id="KW-1003">Cell membrane</keyword>
<keyword evidence="7 8" id="KW-0472">Membrane</keyword>
<feature type="transmembrane region" description="Helical" evidence="8">
    <location>
        <begin position="167"/>
        <end position="186"/>
    </location>
</feature>
<comment type="caution">
    <text evidence="9">The sequence shown here is derived from an EMBL/GenBank/DDBJ whole genome shotgun (WGS) entry which is preliminary data.</text>
</comment>
<evidence type="ECO:0000256" key="3">
    <source>
        <dbReference type="ARBA" id="ARBA00022448"/>
    </source>
</evidence>
<dbReference type="Proteomes" id="UP000249299">
    <property type="component" value="Unassembled WGS sequence"/>
</dbReference>
<dbReference type="RefSeq" id="WP_111434862.1">
    <property type="nucleotide sequence ID" value="NZ_JACIGG010000004.1"/>
</dbReference>
<evidence type="ECO:0000256" key="7">
    <source>
        <dbReference type="ARBA" id="ARBA00023136"/>
    </source>
</evidence>
<evidence type="ECO:0000256" key="1">
    <source>
        <dbReference type="ARBA" id="ARBA00004651"/>
    </source>
</evidence>
<feature type="transmembrane region" description="Helical" evidence="8">
    <location>
        <begin position="76"/>
        <end position="96"/>
    </location>
</feature>
<dbReference type="GO" id="GO:0005886">
    <property type="term" value="C:plasma membrane"/>
    <property type="evidence" value="ECO:0007669"/>
    <property type="project" value="UniProtKB-SubCell"/>
</dbReference>
<accession>A0A327JL15</accession>
<dbReference type="InterPro" id="IPR002781">
    <property type="entry name" value="TM_pro_TauE-like"/>
</dbReference>
<comment type="similarity">
    <text evidence="2 8">Belongs to the 4-toluene sulfonate uptake permease (TSUP) (TC 2.A.102) family.</text>
</comment>
<keyword evidence="10" id="KW-1185">Reference proteome</keyword>
<dbReference type="Pfam" id="PF01925">
    <property type="entry name" value="TauE"/>
    <property type="match status" value="1"/>
</dbReference>
<dbReference type="OrthoDB" id="5472127at2"/>
<feature type="transmembrane region" description="Helical" evidence="8">
    <location>
        <begin position="223"/>
        <end position="242"/>
    </location>
</feature>
<evidence type="ECO:0000313" key="9">
    <source>
        <dbReference type="EMBL" id="RAI26585.1"/>
    </source>
</evidence>
<keyword evidence="6 8" id="KW-1133">Transmembrane helix</keyword>
<evidence type="ECO:0000256" key="4">
    <source>
        <dbReference type="ARBA" id="ARBA00022475"/>
    </source>
</evidence>
<sequence length="243" mass="25324">MIADLPLWMLGLAALIVVLGVIVQTTTGMGFGLTAAPLLAMIDTHFVPIPIITLGIVTASLAAIKERRQVRLDEIGIALAGRLAGMLCAVAVLLVLPDKDSFAVLFSAGILFAVALSLAGIRLALTRGTLVSMGFVSGLMGTITAVGAPPMALIYQDVKADHARATLNAFFAIGAAVSLVGLIAIGRAHWSDAVLIAVLAPVMLVASYFAPRLNASVARRYRPVVLALSAVAAINLLFHAFFW</sequence>
<proteinExistence type="inferred from homology"/>
<feature type="transmembrane region" description="Helical" evidence="8">
    <location>
        <begin position="7"/>
        <end position="26"/>
    </location>
</feature>
<organism evidence="9 10">
    <name type="scientific">Rhodobium orientis</name>
    <dbReference type="NCBI Taxonomy" id="34017"/>
    <lineage>
        <taxon>Bacteria</taxon>
        <taxon>Pseudomonadati</taxon>
        <taxon>Pseudomonadota</taxon>
        <taxon>Alphaproteobacteria</taxon>
        <taxon>Hyphomicrobiales</taxon>
        <taxon>Rhodobiaceae</taxon>
        <taxon>Rhodobium</taxon>
    </lineage>
</organism>
<name>A0A327JL15_9HYPH</name>
<protein>
    <recommendedName>
        <fullName evidence="8">Probable membrane transporter protein</fullName>
    </recommendedName>
</protein>
<evidence type="ECO:0000256" key="5">
    <source>
        <dbReference type="ARBA" id="ARBA00022692"/>
    </source>
</evidence>